<feature type="signal peptide" evidence="1">
    <location>
        <begin position="1"/>
        <end position="17"/>
    </location>
</feature>
<keyword evidence="1" id="KW-0732">Signal</keyword>
<dbReference type="Proteomes" id="UP000001366">
    <property type="component" value="Chromosome"/>
</dbReference>
<dbReference type="eggNOG" id="ENOG502ZD1U">
    <property type="taxonomic scope" value="Bacteria"/>
</dbReference>
<protein>
    <submittedName>
        <fullName evidence="2">Uncharacterized protein</fullName>
    </submittedName>
</protein>
<dbReference type="RefSeq" id="WP_012675241.1">
    <property type="nucleotide sequence ID" value="NC_012440.1"/>
</dbReference>
<dbReference type="PaxDb" id="123214-PERMA_0993"/>
<gene>
    <name evidence="2" type="ordered locus">PERMA_0993</name>
</gene>
<organism evidence="2 3">
    <name type="scientific">Persephonella marina (strain DSM 14350 / EX-H1)</name>
    <dbReference type="NCBI Taxonomy" id="123214"/>
    <lineage>
        <taxon>Bacteria</taxon>
        <taxon>Pseudomonadati</taxon>
        <taxon>Aquificota</taxon>
        <taxon>Aquificia</taxon>
        <taxon>Aquificales</taxon>
        <taxon>Hydrogenothermaceae</taxon>
        <taxon>Persephonella</taxon>
    </lineage>
</organism>
<dbReference type="HOGENOM" id="CLU_060936_0_0_0"/>
<sequence length="387" mass="42156">MKKIVLSLGLISFPALAVTYEYPYLYKDPRAMGMGGAYIAVGGTASSVFYNPAGLSFIKKEAGFEVNLVKASVGVSKNTLDFINDLSDALDAKDGDYLPPDGDDSDDQLYAVNEVLKAYQGKNLHLDITDYSSISKKGDRIGFAVGFLASLKSDNRTHQGFGSDGVLETDSNVTYGGVAGLSYDLNLGNNKLSAGFSAKYLHRESLKHTFTSRELVEHEDNLDDYITDELKKSGTAVGFDAGVIYSFSQDSFLRPSVGFSVLNIGDLDFGDAGKIPMTANIGIALRPKIGIFKEWILAADYVDILNNYEEDSDIGKRIRLGAEVKLWDTSLSTFAIRVGSYQGYATAGVDLRLALLTLNFTTYAEEVGAYSGQDEDRRYLLGLYIGW</sequence>
<dbReference type="SUPFAM" id="SSF56935">
    <property type="entry name" value="Porins"/>
    <property type="match status" value="1"/>
</dbReference>
<dbReference type="InterPro" id="IPR032811">
    <property type="entry name" value="Put_conjugal_transfer"/>
</dbReference>
<name>C0QQ33_PERMH</name>
<evidence type="ECO:0000313" key="3">
    <source>
        <dbReference type="Proteomes" id="UP000001366"/>
    </source>
</evidence>
<dbReference type="EMBL" id="CP001230">
    <property type="protein sequence ID" value="ACO03002.1"/>
    <property type="molecule type" value="Genomic_DNA"/>
</dbReference>
<dbReference type="Gene3D" id="2.40.160.60">
    <property type="entry name" value="Outer membrane protein transport protein (OMPP1/FadL/TodX)"/>
    <property type="match status" value="1"/>
</dbReference>
<evidence type="ECO:0000313" key="2">
    <source>
        <dbReference type="EMBL" id="ACO03002.1"/>
    </source>
</evidence>
<dbReference type="Pfam" id="PF13729">
    <property type="entry name" value="TraF_2"/>
    <property type="match status" value="1"/>
</dbReference>
<feature type="chain" id="PRO_5002902487" evidence="1">
    <location>
        <begin position="18"/>
        <end position="387"/>
    </location>
</feature>
<dbReference type="AlphaFoldDB" id="C0QQ33"/>
<reference evidence="2 3" key="1">
    <citation type="journal article" date="2009" name="J. Bacteriol.">
        <title>Complete and draft genome sequences of six members of the Aquificales.</title>
        <authorList>
            <person name="Reysenbach A.L."/>
            <person name="Hamamura N."/>
            <person name="Podar M."/>
            <person name="Griffiths E."/>
            <person name="Ferreira S."/>
            <person name="Hochstein R."/>
            <person name="Heidelberg J."/>
            <person name="Johnson J."/>
            <person name="Mead D."/>
            <person name="Pohorille A."/>
            <person name="Sarmiento M."/>
            <person name="Schweighofer K."/>
            <person name="Seshadri R."/>
            <person name="Voytek M.A."/>
        </authorList>
    </citation>
    <scope>NUCLEOTIDE SEQUENCE [LARGE SCALE GENOMIC DNA]</scope>
    <source>
        <strain evidence="3">DSM 14350 / EX-H1</strain>
    </source>
</reference>
<dbReference type="STRING" id="123214.PERMA_0993"/>
<accession>C0QQ33</accession>
<proteinExistence type="predicted"/>
<keyword evidence="3" id="KW-1185">Reference proteome</keyword>
<dbReference type="OrthoDB" id="10265at2"/>
<evidence type="ECO:0000256" key="1">
    <source>
        <dbReference type="SAM" id="SignalP"/>
    </source>
</evidence>
<dbReference type="KEGG" id="pmx:PERMA_0993"/>